<dbReference type="Proteomes" id="UP000067626">
    <property type="component" value="Chromosome"/>
</dbReference>
<reference evidence="5 6" key="1">
    <citation type="submission" date="2015-07" db="EMBL/GenBank/DDBJ databases">
        <title>Genome analysis of myxobacterium Chondromyces crocatus Cm c5 reveals a high potential for natural compound synthesis and the genetic basis for the loss of fruiting body formation.</title>
        <authorList>
            <person name="Zaburannyi N."/>
            <person name="Bunk B."/>
            <person name="Maier J."/>
            <person name="Overmann J."/>
            <person name="Mueller R."/>
        </authorList>
    </citation>
    <scope>NUCLEOTIDE SEQUENCE [LARGE SCALE GENOMIC DNA]</scope>
    <source>
        <strain evidence="5 6">Cm c5</strain>
    </source>
</reference>
<dbReference type="STRING" id="52.CMC5_060580"/>
<keyword evidence="6" id="KW-1185">Reference proteome</keyword>
<dbReference type="InterPro" id="IPR018152">
    <property type="entry name" value="SOD_Cu/Zn_BS"/>
</dbReference>
<gene>
    <name evidence="5" type="primary">sodA</name>
    <name evidence="5" type="ORF">CMC5_060580</name>
</gene>
<comment type="cofactor">
    <cofactor evidence="2">
        <name>Zn(2+)</name>
        <dbReference type="ChEBI" id="CHEBI:29105"/>
    </cofactor>
    <text evidence="2">Binds 1 zinc ion per subunit.</text>
</comment>
<evidence type="ECO:0000256" key="1">
    <source>
        <dbReference type="ARBA" id="ARBA00010457"/>
    </source>
</evidence>
<dbReference type="EMBL" id="CP012159">
    <property type="protein sequence ID" value="AKT41847.1"/>
    <property type="molecule type" value="Genomic_DNA"/>
</dbReference>
<dbReference type="PANTHER" id="PTHR10003">
    <property type="entry name" value="SUPEROXIDE DISMUTASE CU-ZN -RELATED"/>
    <property type="match status" value="1"/>
</dbReference>
<evidence type="ECO:0000256" key="3">
    <source>
        <dbReference type="SAM" id="MobiDB-lite"/>
    </source>
</evidence>
<dbReference type="GO" id="GO:0004784">
    <property type="term" value="F:superoxide dismutase activity"/>
    <property type="evidence" value="ECO:0007669"/>
    <property type="project" value="UniProtKB-EC"/>
</dbReference>
<name>A0A0K1EMH8_CHOCO</name>
<comment type="catalytic activity">
    <reaction evidence="2">
        <text>2 superoxide + 2 H(+) = H2O2 + O2</text>
        <dbReference type="Rhea" id="RHEA:20696"/>
        <dbReference type="ChEBI" id="CHEBI:15378"/>
        <dbReference type="ChEBI" id="CHEBI:15379"/>
        <dbReference type="ChEBI" id="CHEBI:16240"/>
        <dbReference type="ChEBI" id="CHEBI:18421"/>
        <dbReference type="EC" id="1.15.1.1"/>
    </reaction>
</comment>
<dbReference type="PROSITE" id="PS51257">
    <property type="entry name" value="PROKAR_LIPOPROTEIN"/>
    <property type="match status" value="1"/>
</dbReference>
<keyword evidence="2" id="KW-0186">Copper</keyword>
<dbReference type="GO" id="GO:0005507">
    <property type="term" value="F:copper ion binding"/>
    <property type="evidence" value="ECO:0007669"/>
    <property type="project" value="InterPro"/>
</dbReference>
<evidence type="ECO:0000313" key="6">
    <source>
        <dbReference type="Proteomes" id="UP000067626"/>
    </source>
</evidence>
<dbReference type="SUPFAM" id="SSF49329">
    <property type="entry name" value="Cu,Zn superoxide dismutase-like"/>
    <property type="match status" value="1"/>
</dbReference>
<accession>A0A0K1EMH8</accession>
<sequence length="218" mass="22670">MVRLLNKQRSMLVAVKTCIALFVLGIASLGCSEPRPVGAEQTTPSDLAPPPEPPPPAAEPEPPLAAEAPAPPKPIEVTVNPASGSKVQGTGQLEEVAEGVKLTLKLTAVPAGKHGIHIHQTADCSDPEAKSAGDHFAPDHNKHGFPDQAEHHLGDMGNLTAEKDGNVNFEFVLKGANLKEGDPKSLVGRAIILHAKEDKGTQPSGDAGGRIACSAIKR</sequence>
<proteinExistence type="inferred from homology"/>
<feature type="region of interest" description="Disordered" evidence="3">
    <location>
        <begin position="124"/>
        <end position="152"/>
    </location>
</feature>
<organism evidence="5 6">
    <name type="scientific">Chondromyces crocatus</name>
    <dbReference type="NCBI Taxonomy" id="52"/>
    <lineage>
        <taxon>Bacteria</taxon>
        <taxon>Pseudomonadati</taxon>
        <taxon>Myxococcota</taxon>
        <taxon>Polyangia</taxon>
        <taxon>Polyangiales</taxon>
        <taxon>Polyangiaceae</taxon>
        <taxon>Chondromyces</taxon>
    </lineage>
</organism>
<dbReference type="CDD" id="cd00305">
    <property type="entry name" value="Cu-Zn_Superoxide_Dismutase"/>
    <property type="match status" value="1"/>
</dbReference>
<evidence type="ECO:0000256" key="2">
    <source>
        <dbReference type="RuleBase" id="RU000393"/>
    </source>
</evidence>
<evidence type="ECO:0000313" key="5">
    <source>
        <dbReference type="EMBL" id="AKT41847.1"/>
    </source>
</evidence>
<dbReference type="InterPro" id="IPR024134">
    <property type="entry name" value="SOD_Cu/Zn_/chaperone"/>
</dbReference>
<feature type="region of interest" description="Disordered" evidence="3">
    <location>
        <begin position="197"/>
        <end position="218"/>
    </location>
</feature>
<feature type="region of interest" description="Disordered" evidence="3">
    <location>
        <begin position="34"/>
        <end position="87"/>
    </location>
</feature>
<dbReference type="Pfam" id="PF00080">
    <property type="entry name" value="Sod_Cu"/>
    <property type="match status" value="1"/>
</dbReference>
<comment type="function">
    <text evidence="2">Destroys radicals which are normally produced within the cells and which are toxic to biological systems.</text>
</comment>
<evidence type="ECO:0000259" key="4">
    <source>
        <dbReference type="Pfam" id="PF00080"/>
    </source>
</evidence>
<keyword evidence="2" id="KW-0862">Zinc</keyword>
<protein>
    <recommendedName>
        <fullName evidence="2">Superoxide dismutase [Cu-Zn]</fullName>
        <ecNumber evidence="2">1.15.1.1</ecNumber>
    </recommendedName>
</protein>
<feature type="compositionally biased region" description="Basic and acidic residues" evidence="3">
    <location>
        <begin position="127"/>
        <end position="152"/>
    </location>
</feature>
<dbReference type="KEGG" id="ccro:CMC5_060580"/>
<keyword evidence="2 5" id="KW-0560">Oxidoreductase</keyword>
<keyword evidence="2" id="KW-0479">Metal-binding</keyword>
<dbReference type="PROSITE" id="PS00332">
    <property type="entry name" value="SOD_CU_ZN_2"/>
    <property type="match status" value="1"/>
</dbReference>
<dbReference type="InterPro" id="IPR001424">
    <property type="entry name" value="SOD_Cu_Zn_dom"/>
</dbReference>
<feature type="domain" description="Superoxide dismutase copper/zinc binding" evidence="4">
    <location>
        <begin position="87"/>
        <end position="216"/>
    </location>
</feature>
<dbReference type="AlphaFoldDB" id="A0A0K1EMH8"/>
<dbReference type="InterPro" id="IPR036423">
    <property type="entry name" value="SOD-like_Cu/Zn_dom_sf"/>
</dbReference>
<comment type="cofactor">
    <cofactor evidence="2">
        <name>Cu cation</name>
        <dbReference type="ChEBI" id="CHEBI:23378"/>
    </cofactor>
    <text evidence="2">Binds 1 copper ion per subunit.</text>
</comment>
<dbReference type="Gene3D" id="2.60.40.200">
    <property type="entry name" value="Superoxide dismutase, copper/zinc binding domain"/>
    <property type="match status" value="1"/>
</dbReference>
<feature type="compositionally biased region" description="Pro residues" evidence="3">
    <location>
        <begin position="47"/>
        <end position="74"/>
    </location>
</feature>
<comment type="similarity">
    <text evidence="1 2">Belongs to the Cu-Zn superoxide dismutase family.</text>
</comment>
<dbReference type="EC" id="1.15.1.1" evidence="2"/>